<dbReference type="Proteomes" id="UP000824263">
    <property type="component" value="Unassembled WGS sequence"/>
</dbReference>
<dbReference type="GO" id="GO:0006313">
    <property type="term" value="P:DNA transposition"/>
    <property type="evidence" value="ECO:0007669"/>
    <property type="project" value="InterPro"/>
</dbReference>
<dbReference type="InterPro" id="IPR036515">
    <property type="entry name" value="Transposase_17_sf"/>
</dbReference>
<dbReference type="EMBL" id="DXGF01000154">
    <property type="protein sequence ID" value="HIW84438.1"/>
    <property type="molecule type" value="Genomic_DNA"/>
</dbReference>
<gene>
    <name evidence="2" type="ORF">H9873_08960</name>
</gene>
<dbReference type="PANTHER" id="PTHR34322:SF2">
    <property type="entry name" value="TRANSPOSASE IS200-LIKE DOMAIN-CONTAINING PROTEIN"/>
    <property type="match status" value="1"/>
</dbReference>
<dbReference type="GO" id="GO:0003677">
    <property type="term" value="F:DNA binding"/>
    <property type="evidence" value="ECO:0007669"/>
    <property type="project" value="InterPro"/>
</dbReference>
<evidence type="ECO:0000313" key="2">
    <source>
        <dbReference type="EMBL" id="HIW84438.1"/>
    </source>
</evidence>
<dbReference type="Pfam" id="PF01797">
    <property type="entry name" value="Y1_Tnp"/>
    <property type="match status" value="1"/>
</dbReference>
<proteinExistence type="predicted"/>
<protein>
    <submittedName>
        <fullName evidence="2">Transposase</fullName>
    </submittedName>
</protein>
<organism evidence="2 3">
    <name type="scientific">Candidatus Dorea gallistercoris</name>
    <dbReference type="NCBI Taxonomy" id="2838542"/>
    <lineage>
        <taxon>Bacteria</taxon>
        <taxon>Bacillati</taxon>
        <taxon>Bacillota</taxon>
        <taxon>Clostridia</taxon>
        <taxon>Lachnospirales</taxon>
        <taxon>Lachnospiraceae</taxon>
        <taxon>Dorea</taxon>
    </lineage>
</organism>
<sequence length="257" mass="31151">MPRRPRQESGTGFYHIVSRGLDKEPVFQTKEEKDRMWKIIRENLKKYRIKMYAYCIMSNHLHLLVKADLKELSLFMAKILAAYAHYYNHKHDRTGYVFQGRFRSQCIESEAYFWNCLRYIHLNPVKANLCKNPVNYLHSSMAEYIDVKSRKLLDSESYRLLKSRFYDRKEFEKFHRSSNGDFFIDILEEEFLERKAIAKEILERMHMEMEVSEKEILDYIKTRDLFEKELKEMFGISKKKVQKIREAIKMELGRKKD</sequence>
<name>A0A9D1RAB1_9FIRM</name>
<dbReference type="AlphaFoldDB" id="A0A9D1RAB1"/>
<dbReference type="InterPro" id="IPR002686">
    <property type="entry name" value="Transposase_17"/>
</dbReference>
<dbReference type="Gene3D" id="3.30.70.1290">
    <property type="entry name" value="Transposase IS200-like"/>
    <property type="match status" value="1"/>
</dbReference>
<evidence type="ECO:0000313" key="3">
    <source>
        <dbReference type="Proteomes" id="UP000824263"/>
    </source>
</evidence>
<reference evidence="2" key="2">
    <citation type="submission" date="2021-04" db="EMBL/GenBank/DDBJ databases">
        <authorList>
            <person name="Gilroy R."/>
        </authorList>
    </citation>
    <scope>NUCLEOTIDE SEQUENCE</scope>
    <source>
        <strain evidence="2">ChiSxjej1B13-11762</strain>
    </source>
</reference>
<feature type="domain" description="Transposase IS200-like" evidence="1">
    <location>
        <begin position="9"/>
        <end position="123"/>
    </location>
</feature>
<reference evidence="2" key="1">
    <citation type="journal article" date="2021" name="PeerJ">
        <title>Extensive microbial diversity within the chicken gut microbiome revealed by metagenomics and culture.</title>
        <authorList>
            <person name="Gilroy R."/>
            <person name="Ravi A."/>
            <person name="Getino M."/>
            <person name="Pursley I."/>
            <person name="Horton D.L."/>
            <person name="Alikhan N.F."/>
            <person name="Baker D."/>
            <person name="Gharbi K."/>
            <person name="Hall N."/>
            <person name="Watson M."/>
            <person name="Adriaenssens E.M."/>
            <person name="Foster-Nyarko E."/>
            <person name="Jarju S."/>
            <person name="Secka A."/>
            <person name="Antonio M."/>
            <person name="Oren A."/>
            <person name="Chaudhuri R.R."/>
            <person name="La Ragione R."/>
            <person name="Hildebrand F."/>
            <person name="Pallen M.J."/>
        </authorList>
    </citation>
    <scope>NUCLEOTIDE SEQUENCE</scope>
    <source>
        <strain evidence="2">ChiSxjej1B13-11762</strain>
    </source>
</reference>
<evidence type="ECO:0000259" key="1">
    <source>
        <dbReference type="SMART" id="SM01321"/>
    </source>
</evidence>
<accession>A0A9D1RAB1</accession>
<dbReference type="PANTHER" id="PTHR34322">
    <property type="entry name" value="TRANSPOSASE, Y1_TNP DOMAIN-CONTAINING"/>
    <property type="match status" value="1"/>
</dbReference>
<dbReference type="SUPFAM" id="SSF143422">
    <property type="entry name" value="Transposase IS200-like"/>
    <property type="match status" value="1"/>
</dbReference>
<dbReference type="GO" id="GO:0004803">
    <property type="term" value="F:transposase activity"/>
    <property type="evidence" value="ECO:0007669"/>
    <property type="project" value="InterPro"/>
</dbReference>
<comment type="caution">
    <text evidence="2">The sequence shown here is derived from an EMBL/GenBank/DDBJ whole genome shotgun (WGS) entry which is preliminary data.</text>
</comment>
<dbReference type="SMART" id="SM01321">
    <property type="entry name" value="Y1_Tnp"/>
    <property type="match status" value="1"/>
</dbReference>